<dbReference type="VEuPathDB" id="FungiDB:CC1G_03240"/>
<name>A8N797_COPC7</name>
<evidence type="ECO:0000313" key="1">
    <source>
        <dbReference type="EMBL" id="EAU91072.2"/>
    </source>
</evidence>
<comment type="caution">
    <text evidence="1">The sequence shown here is derived from an EMBL/GenBank/DDBJ whole genome shotgun (WGS) entry which is preliminary data.</text>
</comment>
<dbReference type="InParanoid" id="A8N797"/>
<evidence type="ECO:0000313" key="2">
    <source>
        <dbReference type="Proteomes" id="UP000001861"/>
    </source>
</evidence>
<organism evidence="1 2">
    <name type="scientific">Coprinopsis cinerea (strain Okayama-7 / 130 / ATCC MYA-4618 / FGSC 9003)</name>
    <name type="common">Inky cap fungus</name>
    <name type="synonym">Hormographiella aspergillata</name>
    <dbReference type="NCBI Taxonomy" id="240176"/>
    <lineage>
        <taxon>Eukaryota</taxon>
        <taxon>Fungi</taxon>
        <taxon>Dikarya</taxon>
        <taxon>Basidiomycota</taxon>
        <taxon>Agaricomycotina</taxon>
        <taxon>Agaricomycetes</taxon>
        <taxon>Agaricomycetidae</taxon>
        <taxon>Agaricales</taxon>
        <taxon>Agaricineae</taxon>
        <taxon>Psathyrellaceae</taxon>
        <taxon>Coprinopsis</taxon>
    </lineage>
</organism>
<protein>
    <submittedName>
        <fullName evidence="1">Uncharacterized protein</fullName>
    </submittedName>
</protein>
<dbReference type="KEGG" id="cci:CC1G_03240"/>
<dbReference type="EMBL" id="AACS02000003">
    <property type="protein sequence ID" value="EAU91072.2"/>
    <property type="molecule type" value="Genomic_DNA"/>
</dbReference>
<dbReference type="Proteomes" id="UP000001861">
    <property type="component" value="Unassembled WGS sequence"/>
</dbReference>
<sequence>MGGFTHHIIAKRLAASGRHNALELAQLCPNLPAFPSPSASSMMHLCYFLTLLADPQHYLRLFYLHLPYTLTHLGLSAFADRRRIKADDHHRGPLSSGQPPSLYPDDTGDLGAMLKLLNPIQQV</sequence>
<proteinExistence type="predicted"/>
<accession>A8N797</accession>
<dbReference type="GeneID" id="6007147"/>
<keyword evidence="2" id="KW-1185">Reference proteome</keyword>
<reference evidence="1 2" key="1">
    <citation type="journal article" date="2010" name="Proc. Natl. Acad. Sci. U.S.A.">
        <title>Insights into evolution of multicellular fungi from the assembled chromosomes of the mushroom Coprinopsis cinerea (Coprinus cinereus).</title>
        <authorList>
            <person name="Stajich J.E."/>
            <person name="Wilke S.K."/>
            <person name="Ahren D."/>
            <person name="Au C.H."/>
            <person name="Birren B.W."/>
            <person name="Borodovsky M."/>
            <person name="Burns C."/>
            <person name="Canback B."/>
            <person name="Casselton L.A."/>
            <person name="Cheng C.K."/>
            <person name="Deng J."/>
            <person name="Dietrich F.S."/>
            <person name="Fargo D.C."/>
            <person name="Farman M.L."/>
            <person name="Gathman A.C."/>
            <person name="Goldberg J."/>
            <person name="Guigo R."/>
            <person name="Hoegger P.J."/>
            <person name="Hooker J.B."/>
            <person name="Huggins A."/>
            <person name="James T.Y."/>
            <person name="Kamada T."/>
            <person name="Kilaru S."/>
            <person name="Kodira C."/>
            <person name="Kues U."/>
            <person name="Kupfer D."/>
            <person name="Kwan H.S."/>
            <person name="Lomsadze A."/>
            <person name="Li W."/>
            <person name="Lilly W.W."/>
            <person name="Ma L.J."/>
            <person name="Mackey A.J."/>
            <person name="Manning G."/>
            <person name="Martin F."/>
            <person name="Muraguchi H."/>
            <person name="Natvig D.O."/>
            <person name="Palmerini H."/>
            <person name="Ramesh M.A."/>
            <person name="Rehmeyer C.J."/>
            <person name="Roe B.A."/>
            <person name="Shenoy N."/>
            <person name="Stanke M."/>
            <person name="Ter-Hovhannisyan V."/>
            <person name="Tunlid A."/>
            <person name="Velagapudi R."/>
            <person name="Vision T.J."/>
            <person name="Zeng Q."/>
            <person name="Zolan M.E."/>
            <person name="Pukkila P.J."/>
        </authorList>
    </citation>
    <scope>NUCLEOTIDE SEQUENCE [LARGE SCALE GENOMIC DNA]</scope>
    <source>
        <strain evidence="2">Okayama-7 / 130 / ATCC MYA-4618 / FGSC 9003</strain>
    </source>
</reference>
<dbReference type="AlphaFoldDB" id="A8N797"/>
<dbReference type="RefSeq" id="XP_001830703.2">
    <property type="nucleotide sequence ID" value="XM_001830651.2"/>
</dbReference>
<dbReference type="HOGENOM" id="CLU_2015154_0_0_1"/>
<gene>
    <name evidence="1" type="ORF">CC1G_03240</name>
</gene>